<sequence>MGVFPALLVFFFTIGCIDITSSKAARFLFDDLLHGGDFALCPACCPCYDYTKDYGPLSWSHPYHAVQCHQQNRPDCDYHLDQCKGYCLSHFTTRQKTYEPPTYPPVHVMTSVPATPMNPAPTTFAPVTSAPITSTPMASAPVGCEKIKVLDAVALNVAITLHTNFHKESLGHPDNSPSDDLVYSVCDVTTQSTLYKGSKIMRNCYNHSPYTAIKAFDVGTGEVRNLSLALSGVFLECVPNGFKMVVQSCESAPYILTITDDNHQGALAPEFYHIVET</sequence>
<evidence type="ECO:0000256" key="1">
    <source>
        <dbReference type="SAM" id="SignalP"/>
    </source>
</evidence>
<accession>A0A210Q677</accession>
<evidence type="ECO:0000313" key="3">
    <source>
        <dbReference type="Proteomes" id="UP000242188"/>
    </source>
</evidence>
<protein>
    <submittedName>
        <fullName evidence="2">Uncharacterized protein</fullName>
    </submittedName>
</protein>
<evidence type="ECO:0000313" key="2">
    <source>
        <dbReference type="EMBL" id="OWF44252.1"/>
    </source>
</evidence>
<feature type="signal peptide" evidence="1">
    <location>
        <begin position="1"/>
        <end position="24"/>
    </location>
</feature>
<proteinExistence type="predicted"/>
<dbReference type="EMBL" id="NEDP02004843">
    <property type="protein sequence ID" value="OWF44252.1"/>
    <property type="molecule type" value="Genomic_DNA"/>
</dbReference>
<feature type="chain" id="PRO_5012442577" evidence="1">
    <location>
        <begin position="25"/>
        <end position="277"/>
    </location>
</feature>
<dbReference type="AlphaFoldDB" id="A0A210Q677"/>
<gene>
    <name evidence="2" type="ORF">KP79_PYT24121</name>
</gene>
<dbReference type="Proteomes" id="UP000242188">
    <property type="component" value="Unassembled WGS sequence"/>
</dbReference>
<dbReference type="OrthoDB" id="6099290at2759"/>
<keyword evidence="3" id="KW-1185">Reference proteome</keyword>
<name>A0A210Q677_MIZYE</name>
<keyword evidence="1" id="KW-0732">Signal</keyword>
<organism evidence="2 3">
    <name type="scientific">Mizuhopecten yessoensis</name>
    <name type="common">Japanese scallop</name>
    <name type="synonym">Patinopecten yessoensis</name>
    <dbReference type="NCBI Taxonomy" id="6573"/>
    <lineage>
        <taxon>Eukaryota</taxon>
        <taxon>Metazoa</taxon>
        <taxon>Spiralia</taxon>
        <taxon>Lophotrochozoa</taxon>
        <taxon>Mollusca</taxon>
        <taxon>Bivalvia</taxon>
        <taxon>Autobranchia</taxon>
        <taxon>Pteriomorphia</taxon>
        <taxon>Pectinida</taxon>
        <taxon>Pectinoidea</taxon>
        <taxon>Pectinidae</taxon>
        <taxon>Mizuhopecten</taxon>
    </lineage>
</organism>
<comment type="caution">
    <text evidence="2">The sequence shown here is derived from an EMBL/GenBank/DDBJ whole genome shotgun (WGS) entry which is preliminary data.</text>
</comment>
<reference evidence="2 3" key="1">
    <citation type="journal article" date="2017" name="Nat. Ecol. Evol.">
        <title>Scallop genome provides insights into evolution of bilaterian karyotype and development.</title>
        <authorList>
            <person name="Wang S."/>
            <person name="Zhang J."/>
            <person name="Jiao W."/>
            <person name="Li J."/>
            <person name="Xun X."/>
            <person name="Sun Y."/>
            <person name="Guo X."/>
            <person name="Huan P."/>
            <person name="Dong B."/>
            <person name="Zhang L."/>
            <person name="Hu X."/>
            <person name="Sun X."/>
            <person name="Wang J."/>
            <person name="Zhao C."/>
            <person name="Wang Y."/>
            <person name="Wang D."/>
            <person name="Huang X."/>
            <person name="Wang R."/>
            <person name="Lv J."/>
            <person name="Li Y."/>
            <person name="Zhang Z."/>
            <person name="Liu B."/>
            <person name="Lu W."/>
            <person name="Hui Y."/>
            <person name="Liang J."/>
            <person name="Zhou Z."/>
            <person name="Hou R."/>
            <person name="Li X."/>
            <person name="Liu Y."/>
            <person name="Li H."/>
            <person name="Ning X."/>
            <person name="Lin Y."/>
            <person name="Zhao L."/>
            <person name="Xing Q."/>
            <person name="Dou J."/>
            <person name="Li Y."/>
            <person name="Mao J."/>
            <person name="Guo H."/>
            <person name="Dou H."/>
            <person name="Li T."/>
            <person name="Mu C."/>
            <person name="Jiang W."/>
            <person name="Fu Q."/>
            <person name="Fu X."/>
            <person name="Miao Y."/>
            <person name="Liu J."/>
            <person name="Yu Q."/>
            <person name="Li R."/>
            <person name="Liao H."/>
            <person name="Li X."/>
            <person name="Kong Y."/>
            <person name="Jiang Z."/>
            <person name="Chourrout D."/>
            <person name="Li R."/>
            <person name="Bao Z."/>
        </authorList>
    </citation>
    <scope>NUCLEOTIDE SEQUENCE [LARGE SCALE GENOMIC DNA]</scope>
    <source>
        <strain evidence="2 3">PY_sf001</strain>
    </source>
</reference>